<evidence type="ECO:0000313" key="1">
    <source>
        <dbReference type="EMBL" id="SEB87509.1"/>
    </source>
</evidence>
<dbReference type="RefSeq" id="WP_074653806.1">
    <property type="nucleotide sequence ID" value="NZ_FNSD01000001.1"/>
</dbReference>
<proteinExistence type="predicted"/>
<dbReference type="AlphaFoldDB" id="A0A1H4MWW6"/>
<accession>A0A1H4MWW6</accession>
<dbReference type="OrthoDB" id="120543at2"/>
<name>A0A1H4MWW6_9BACT</name>
<dbReference type="Proteomes" id="UP000182409">
    <property type="component" value="Unassembled WGS sequence"/>
</dbReference>
<organism evidence="1 2">
    <name type="scientific">Terriglobus roseus</name>
    <dbReference type="NCBI Taxonomy" id="392734"/>
    <lineage>
        <taxon>Bacteria</taxon>
        <taxon>Pseudomonadati</taxon>
        <taxon>Acidobacteriota</taxon>
        <taxon>Terriglobia</taxon>
        <taxon>Terriglobales</taxon>
        <taxon>Acidobacteriaceae</taxon>
        <taxon>Terriglobus</taxon>
    </lineage>
</organism>
<gene>
    <name evidence="1" type="ORF">SAMN05443244_2066</name>
</gene>
<reference evidence="1 2" key="1">
    <citation type="submission" date="2016-10" db="EMBL/GenBank/DDBJ databases">
        <authorList>
            <person name="de Groot N.N."/>
        </authorList>
    </citation>
    <scope>NUCLEOTIDE SEQUENCE [LARGE SCALE GENOMIC DNA]</scope>
    <source>
        <strain evidence="1 2">AB35.6</strain>
    </source>
</reference>
<protein>
    <submittedName>
        <fullName evidence="1">Uncharacterized protein</fullName>
    </submittedName>
</protein>
<sequence length="105" mass="10941">MKGTTEMEEEIGLDNPGVIVATASSPAEEAIAELDRRIRAIEASIGDLRSVKAQEAPAGRKTVAASLTVKGAEAHGSSVDDALRSLSLEQRIAVKSGLIRAGFLL</sequence>
<dbReference type="EMBL" id="FNSD01000001">
    <property type="protein sequence ID" value="SEB87509.1"/>
    <property type="molecule type" value="Genomic_DNA"/>
</dbReference>
<evidence type="ECO:0000313" key="2">
    <source>
        <dbReference type="Proteomes" id="UP000182409"/>
    </source>
</evidence>